<dbReference type="Pfam" id="PF09836">
    <property type="entry name" value="DUF2063"/>
    <property type="match status" value="1"/>
</dbReference>
<keyword evidence="3" id="KW-1185">Reference proteome</keyword>
<evidence type="ECO:0000313" key="3">
    <source>
        <dbReference type="Proteomes" id="UP000095039"/>
    </source>
</evidence>
<feature type="domain" description="Putative DNA-binding" evidence="1">
    <location>
        <begin position="6"/>
        <end position="98"/>
    </location>
</feature>
<organism evidence="2 3">
    <name type="scientific">Enterovibrio norvegicus FF-454</name>
    <dbReference type="NCBI Taxonomy" id="1185651"/>
    <lineage>
        <taxon>Bacteria</taxon>
        <taxon>Pseudomonadati</taxon>
        <taxon>Pseudomonadota</taxon>
        <taxon>Gammaproteobacteria</taxon>
        <taxon>Vibrionales</taxon>
        <taxon>Vibrionaceae</taxon>
        <taxon>Enterovibrio</taxon>
    </lineage>
</organism>
<gene>
    <name evidence="2" type="ORF">A1OK_14440</name>
</gene>
<dbReference type="RefSeq" id="WP_016959582.1">
    <property type="nucleotide sequence ID" value="NZ_AJWN02000089.1"/>
</dbReference>
<reference evidence="2 3" key="1">
    <citation type="journal article" date="2012" name="Science">
        <title>Ecological populations of bacteria act as socially cohesive units of antibiotic production and resistance.</title>
        <authorList>
            <person name="Cordero O.X."/>
            <person name="Wildschutte H."/>
            <person name="Kirkup B."/>
            <person name="Proehl S."/>
            <person name="Ngo L."/>
            <person name="Hussain F."/>
            <person name="Le Roux F."/>
            <person name="Mincer T."/>
            <person name="Polz M.F."/>
        </authorList>
    </citation>
    <scope>NUCLEOTIDE SEQUENCE [LARGE SCALE GENOMIC DNA]</scope>
    <source>
        <strain evidence="2 3">FF-454</strain>
    </source>
</reference>
<proteinExistence type="predicted"/>
<evidence type="ECO:0000313" key="2">
    <source>
        <dbReference type="EMBL" id="OEE59238.1"/>
    </source>
</evidence>
<dbReference type="InterPro" id="IPR018640">
    <property type="entry name" value="DUF2063"/>
</dbReference>
<dbReference type="Proteomes" id="UP000095039">
    <property type="component" value="Unassembled WGS sequence"/>
</dbReference>
<dbReference type="Gene3D" id="1.10.150.690">
    <property type="entry name" value="DUF2063"/>
    <property type="match status" value="1"/>
</dbReference>
<name>A0A1E5C150_9GAMM</name>
<dbReference type="InterPro" id="IPR044922">
    <property type="entry name" value="DUF2063_N_sf"/>
</dbReference>
<dbReference type="EMBL" id="AJWN02000089">
    <property type="protein sequence ID" value="OEE59238.1"/>
    <property type="molecule type" value="Genomic_DNA"/>
</dbReference>
<accession>A0A1E5C150</accession>
<protein>
    <submittedName>
        <fullName evidence="2">DUF2063 domain-containing protein</fullName>
    </submittedName>
</protein>
<sequence>MSLLTIQNSFQRIVLDDDCADASWVNQAAQRLPSKDRLAIYHNAYRVRLIDVLRDTFGHTVTYLGDEWFNQLAASYVQSHTSVYNNIGLYGEGFPPYLAEQLADDLDVAELATLDWILRRAFDGADSTVMTLEHLQQVASGDPETGSLHAVPTLSIITHQFNTLDIWHAIDQDGTPPTVEPLQQPVDVLIWRKGHSPHFRSLSPIESEAIGYVRAGETLNDIGAKLMENFPDEDVSTQFGHMLLRWINDEILAIPSFLEPTTD</sequence>
<comment type="caution">
    <text evidence="2">The sequence shown here is derived from an EMBL/GenBank/DDBJ whole genome shotgun (WGS) entry which is preliminary data.</text>
</comment>
<evidence type="ECO:0000259" key="1">
    <source>
        <dbReference type="Pfam" id="PF09836"/>
    </source>
</evidence>
<dbReference type="AlphaFoldDB" id="A0A1E5C150"/>